<evidence type="ECO:0000313" key="3">
    <source>
        <dbReference type="Proteomes" id="UP001157109"/>
    </source>
</evidence>
<feature type="compositionally biased region" description="Low complexity" evidence="1">
    <location>
        <begin position="85"/>
        <end position="113"/>
    </location>
</feature>
<evidence type="ECO:0000313" key="2">
    <source>
        <dbReference type="EMBL" id="GMA19467.1"/>
    </source>
</evidence>
<dbReference type="Proteomes" id="UP001157109">
    <property type="component" value="Unassembled WGS sequence"/>
</dbReference>
<proteinExistence type="predicted"/>
<evidence type="ECO:0000256" key="1">
    <source>
        <dbReference type="SAM" id="MobiDB-lite"/>
    </source>
</evidence>
<feature type="compositionally biased region" description="Gly residues" evidence="1">
    <location>
        <begin position="71"/>
        <end position="84"/>
    </location>
</feature>
<comment type="caution">
    <text evidence="2">The sequence shown here is derived from an EMBL/GenBank/DDBJ whole genome shotgun (WGS) entry which is preliminary data.</text>
</comment>
<dbReference type="RefSeq" id="WP_284284401.1">
    <property type="nucleotide sequence ID" value="NZ_BSUJ01000001.1"/>
</dbReference>
<accession>A0ABQ6HMB7</accession>
<keyword evidence="3" id="KW-1185">Reference proteome</keyword>
<organism evidence="2 3">
    <name type="scientific">Arsenicicoccus piscis</name>
    <dbReference type="NCBI Taxonomy" id="673954"/>
    <lineage>
        <taxon>Bacteria</taxon>
        <taxon>Bacillati</taxon>
        <taxon>Actinomycetota</taxon>
        <taxon>Actinomycetes</taxon>
        <taxon>Micrococcales</taxon>
        <taxon>Intrasporangiaceae</taxon>
        <taxon>Arsenicicoccus</taxon>
    </lineage>
</organism>
<name>A0ABQ6HMB7_9MICO</name>
<dbReference type="EMBL" id="BSUJ01000001">
    <property type="protein sequence ID" value="GMA19467.1"/>
    <property type="molecule type" value="Genomic_DNA"/>
</dbReference>
<protein>
    <submittedName>
        <fullName evidence="2">Uncharacterized protein</fullName>
    </submittedName>
</protein>
<feature type="region of interest" description="Disordered" evidence="1">
    <location>
        <begin position="71"/>
        <end position="113"/>
    </location>
</feature>
<sequence length="113" mass="11265">MPRRQSGAVDGRLGRRFERLLGRRLDDADPTPSATTEKIPVEVTDVFLYAPVDGQCVGVGVKGMGGMGGGKGMSGMKGMRGGGSSSTPGTTTPTPGSTTPGTTGTAGAASYSA</sequence>
<reference evidence="3" key="1">
    <citation type="journal article" date="2019" name="Int. J. Syst. Evol. Microbiol.">
        <title>The Global Catalogue of Microorganisms (GCM) 10K type strain sequencing project: providing services to taxonomists for standard genome sequencing and annotation.</title>
        <authorList>
            <consortium name="The Broad Institute Genomics Platform"/>
            <consortium name="The Broad Institute Genome Sequencing Center for Infectious Disease"/>
            <person name="Wu L."/>
            <person name="Ma J."/>
        </authorList>
    </citation>
    <scope>NUCLEOTIDE SEQUENCE [LARGE SCALE GENOMIC DNA]</scope>
    <source>
        <strain evidence="3">NBRC 105830</strain>
    </source>
</reference>
<gene>
    <name evidence="2" type="ORF">GCM10025862_14880</name>
</gene>